<protein>
    <submittedName>
        <fullName evidence="3">Collagen triple helix repeat-containing protein 1</fullName>
    </submittedName>
</protein>
<dbReference type="InterPro" id="IPR008160">
    <property type="entry name" value="Collagen"/>
</dbReference>
<name>A0A2B4S180_STYPI</name>
<feature type="compositionally biased region" description="Pro residues" evidence="1">
    <location>
        <begin position="31"/>
        <end position="40"/>
    </location>
</feature>
<dbReference type="Proteomes" id="UP000225706">
    <property type="component" value="Unassembled WGS sequence"/>
</dbReference>
<gene>
    <name evidence="3" type="primary">Cthrc1</name>
    <name evidence="3" type="ORF">AWC38_SpisGene13246</name>
</gene>
<dbReference type="OrthoDB" id="5981861at2759"/>
<evidence type="ECO:0000313" key="4">
    <source>
        <dbReference type="Proteomes" id="UP000225706"/>
    </source>
</evidence>
<evidence type="ECO:0000313" key="3">
    <source>
        <dbReference type="EMBL" id="PFX22245.1"/>
    </source>
</evidence>
<keyword evidence="3" id="KW-0176">Collagen</keyword>
<feature type="region of interest" description="Disordered" evidence="1">
    <location>
        <begin position="1"/>
        <end position="46"/>
    </location>
</feature>
<organism evidence="3 4">
    <name type="scientific">Stylophora pistillata</name>
    <name type="common">Smooth cauliflower coral</name>
    <dbReference type="NCBI Taxonomy" id="50429"/>
    <lineage>
        <taxon>Eukaryota</taxon>
        <taxon>Metazoa</taxon>
        <taxon>Cnidaria</taxon>
        <taxon>Anthozoa</taxon>
        <taxon>Hexacorallia</taxon>
        <taxon>Scleractinia</taxon>
        <taxon>Astrocoeniina</taxon>
        <taxon>Pocilloporidae</taxon>
        <taxon>Stylophora</taxon>
    </lineage>
</organism>
<dbReference type="PANTHER" id="PTHR24637:SF421">
    <property type="entry name" value="CUTICLE COLLAGEN DPY-2"/>
    <property type="match status" value="1"/>
</dbReference>
<dbReference type="AlphaFoldDB" id="A0A2B4S180"/>
<comment type="caution">
    <text evidence="3">The sequence shown here is derived from an EMBL/GenBank/DDBJ whole genome shotgun (WGS) entry which is preliminary data.</text>
</comment>
<evidence type="ECO:0000256" key="1">
    <source>
        <dbReference type="SAM" id="MobiDB-lite"/>
    </source>
</evidence>
<reference evidence="4" key="1">
    <citation type="journal article" date="2017" name="bioRxiv">
        <title>Comparative analysis of the genomes of Stylophora pistillata and Acropora digitifera provides evidence for extensive differences between species of corals.</title>
        <authorList>
            <person name="Voolstra C.R."/>
            <person name="Li Y."/>
            <person name="Liew Y.J."/>
            <person name="Baumgarten S."/>
            <person name="Zoccola D."/>
            <person name="Flot J.-F."/>
            <person name="Tambutte S."/>
            <person name="Allemand D."/>
            <person name="Aranda M."/>
        </authorList>
    </citation>
    <scope>NUCLEOTIDE SEQUENCE [LARGE SCALE GENOMIC DNA]</scope>
</reference>
<dbReference type="EMBL" id="LSMT01000246">
    <property type="protein sequence ID" value="PFX22245.1"/>
    <property type="molecule type" value="Genomic_DNA"/>
</dbReference>
<sequence length="356" mass="38566">MHGKPGIPGSPRRDGRDGRDGAKGHMGVPESPGPQGPPGPQGDKGDNRAVIIFGWKTFGWPRQQADIFTGLIIHENNPFPPYLDHPYKMVVKIATFWIYLFAFSFLVPCRAADNDSSQPICDKVQSPLCLCAGMPGMHGKPGLPGAPVRDGRDGRDGRKGVKGDRGSPGENGPQGPPGLQGVPGAKGEPGALGPPGQKGPRGENGTNGIPGTPGMMPTKNWKECAWKNVNDDRDNGLIKECVFIKKHASTVLHVYWTGSLRIFSCNNCCKRWYFTFNGAECSGPLPIDGVVYMRIGKSQNRHRVYNIEGHCNNIHKGKVRVGFWVGNCPGYGSVDAYTGWNSVSRIFIEEVPKPQS</sequence>
<feature type="domain" description="CTHRC1 C-terminal" evidence="2">
    <location>
        <begin position="218"/>
        <end position="348"/>
    </location>
</feature>
<dbReference type="PANTHER" id="PTHR24637">
    <property type="entry name" value="COLLAGEN"/>
    <property type="match status" value="1"/>
</dbReference>
<feature type="compositionally biased region" description="Basic and acidic residues" evidence="1">
    <location>
        <begin position="11"/>
        <end position="23"/>
    </location>
</feature>
<feature type="region of interest" description="Disordered" evidence="1">
    <location>
        <begin position="140"/>
        <end position="217"/>
    </location>
</feature>
<feature type="compositionally biased region" description="Basic and acidic residues" evidence="1">
    <location>
        <begin position="149"/>
        <end position="167"/>
    </location>
</feature>
<accession>A0A2B4S180</accession>
<proteinExistence type="predicted"/>
<dbReference type="STRING" id="50429.A0A2B4S180"/>
<dbReference type="Pfam" id="PF01391">
    <property type="entry name" value="Collagen"/>
    <property type="match status" value="1"/>
</dbReference>
<dbReference type="Pfam" id="PF25815">
    <property type="entry name" value="CTHRC1_C"/>
    <property type="match status" value="1"/>
</dbReference>
<dbReference type="InterPro" id="IPR057873">
    <property type="entry name" value="CTHRC1_C"/>
</dbReference>
<keyword evidence="4" id="KW-1185">Reference proteome</keyword>
<feature type="compositionally biased region" description="Low complexity" evidence="1">
    <location>
        <begin position="168"/>
        <end position="183"/>
    </location>
</feature>
<evidence type="ECO:0000259" key="2">
    <source>
        <dbReference type="Pfam" id="PF25815"/>
    </source>
</evidence>
<dbReference type="GO" id="GO:0005581">
    <property type="term" value="C:collagen trimer"/>
    <property type="evidence" value="ECO:0007669"/>
    <property type="project" value="UniProtKB-KW"/>
</dbReference>